<accession>A0A438DE33</accession>
<dbReference type="PANTHER" id="PTHR22601">
    <property type="entry name" value="ISP4 LIKE PROTEIN"/>
    <property type="match status" value="1"/>
</dbReference>
<evidence type="ECO:0000313" key="12">
    <source>
        <dbReference type="Proteomes" id="UP000288805"/>
    </source>
</evidence>
<evidence type="ECO:0000256" key="3">
    <source>
        <dbReference type="ARBA" id="ARBA00022448"/>
    </source>
</evidence>
<protein>
    <submittedName>
        <fullName evidence="11">Oligopeptide transporter 3</fullName>
    </submittedName>
</protein>
<keyword evidence="4 10" id="KW-0812">Transmembrane</keyword>
<evidence type="ECO:0000256" key="4">
    <source>
        <dbReference type="ARBA" id="ARBA00022692"/>
    </source>
</evidence>
<feature type="transmembrane region" description="Helical" evidence="10">
    <location>
        <begin position="55"/>
        <end position="75"/>
    </location>
</feature>
<reference evidence="11 12" key="1">
    <citation type="journal article" date="2018" name="PLoS Genet.">
        <title>Population sequencing reveals clonal diversity and ancestral inbreeding in the grapevine cultivar Chardonnay.</title>
        <authorList>
            <person name="Roach M.J."/>
            <person name="Johnson D.L."/>
            <person name="Bohlmann J."/>
            <person name="van Vuuren H.J."/>
            <person name="Jones S.J."/>
            <person name="Pretorius I.S."/>
            <person name="Schmidt S.A."/>
            <person name="Borneman A.R."/>
        </authorList>
    </citation>
    <scope>NUCLEOTIDE SEQUENCE [LARGE SCALE GENOMIC DNA]</scope>
    <source>
        <strain evidence="12">cv. Chardonnay</strain>
        <tissue evidence="11">Leaf</tissue>
    </source>
</reference>
<feature type="transmembrane region" description="Helical" evidence="10">
    <location>
        <begin position="224"/>
        <end position="249"/>
    </location>
</feature>
<comment type="similarity">
    <text evidence="2">Belongs to the oligopeptide OPT transporter (TC 2.A.67.1) family.</text>
</comment>
<keyword evidence="7 10" id="KW-1133">Transmembrane helix</keyword>
<feature type="transmembrane region" description="Helical" evidence="10">
    <location>
        <begin position="81"/>
        <end position="99"/>
    </location>
</feature>
<feature type="transmembrane region" description="Helical" evidence="10">
    <location>
        <begin position="448"/>
        <end position="469"/>
    </location>
</feature>
<dbReference type="Pfam" id="PF03169">
    <property type="entry name" value="OPT"/>
    <property type="match status" value="1"/>
</dbReference>
<dbReference type="AlphaFoldDB" id="A0A438DE33"/>
<dbReference type="GO" id="GO:0016020">
    <property type="term" value="C:membrane"/>
    <property type="evidence" value="ECO:0007669"/>
    <property type="project" value="UniProtKB-SubCell"/>
</dbReference>
<evidence type="ECO:0000256" key="1">
    <source>
        <dbReference type="ARBA" id="ARBA00004141"/>
    </source>
</evidence>
<organism evidence="11 12">
    <name type="scientific">Vitis vinifera</name>
    <name type="common">Grape</name>
    <dbReference type="NCBI Taxonomy" id="29760"/>
    <lineage>
        <taxon>Eukaryota</taxon>
        <taxon>Viridiplantae</taxon>
        <taxon>Streptophyta</taxon>
        <taxon>Embryophyta</taxon>
        <taxon>Tracheophyta</taxon>
        <taxon>Spermatophyta</taxon>
        <taxon>Magnoliopsida</taxon>
        <taxon>eudicotyledons</taxon>
        <taxon>Gunneridae</taxon>
        <taxon>Pentapetalae</taxon>
        <taxon>rosids</taxon>
        <taxon>Vitales</taxon>
        <taxon>Vitaceae</taxon>
        <taxon>Viteae</taxon>
        <taxon>Vitis</taxon>
    </lineage>
</organism>
<feature type="region of interest" description="Disordered" evidence="9">
    <location>
        <begin position="1"/>
        <end position="32"/>
    </location>
</feature>
<dbReference type="EMBL" id="QGNW01001670">
    <property type="protein sequence ID" value="RVW33656.1"/>
    <property type="molecule type" value="Genomic_DNA"/>
</dbReference>
<feature type="transmembrane region" description="Helical" evidence="10">
    <location>
        <begin position="653"/>
        <end position="674"/>
    </location>
</feature>
<dbReference type="InterPro" id="IPR004648">
    <property type="entry name" value="Oligpept_transpt"/>
</dbReference>
<keyword evidence="8 10" id="KW-0472">Membrane</keyword>
<evidence type="ECO:0000256" key="5">
    <source>
        <dbReference type="ARBA" id="ARBA00022856"/>
    </source>
</evidence>
<dbReference type="GO" id="GO:0015031">
    <property type="term" value="P:protein transport"/>
    <property type="evidence" value="ECO:0007669"/>
    <property type="project" value="UniProtKB-KW"/>
</dbReference>
<evidence type="ECO:0000256" key="10">
    <source>
        <dbReference type="SAM" id="Phobius"/>
    </source>
</evidence>
<evidence type="ECO:0000256" key="7">
    <source>
        <dbReference type="ARBA" id="ARBA00022989"/>
    </source>
</evidence>
<feature type="transmembrane region" description="Helical" evidence="10">
    <location>
        <begin position="533"/>
        <end position="555"/>
    </location>
</feature>
<dbReference type="InterPro" id="IPR004813">
    <property type="entry name" value="OPT"/>
</dbReference>
<evidence type="ECO:0000256" key="9">
    <source>
        <dbReference type="SAM" id="MobiDB-lite"/>
    </source>
</evidence>
<evidence type="ECO:0000256" key="8">
    <source>
        <dbReference type="ARBA" id="ARBA00023136"/>
    </source>
</evidence>
<keyword evidence="5" id="KW-0571">Peptide transport</keyword>
<name>A0A438DE33_VITVI</name>
<dbReference type="Proteomes" id="UP000288805">
    <property type="component" value="Unassembled WGS sequence"/>
</dbReference>
<evidence type="ECO:0000256" key="2">
    <source>
        <dbReference type="ARBA" id="ARBA00005484"/>
    </source>
</evidence>
<keyword evidence="6" id="KW-0653">Protein transport</keyword>
<feature type="transmembrane region" description="Helical" evidence="10">
    <location>
        <begin position="296"/>
        <end position="319"/>
    </location>
</feature>
<feature type="transmembrane region" description="Helical" evidence="10">
    <location>
        <begin position="481"/>
        <end position="497"/>
    </location>
</feature>
<sequence length="711" mass="80229">MASTKNEGGGRTDIPTTNGKEATQAPEGERTPVEEVALVVPETDDQTLPVMTFRAWFLGIISCSLLIFLNTFFSYRTQPLTISAILMQIAVLPVGKFMASTLPRREFKVFGWGFSLNPGPFNMKEHVIITVFANCGVSYGGGDAYSIGAITVMKAYYKQSLKLLLWITCYHANRILGYGWAGMLRKYLVEPAEMWWPSNLAQVSLFRALHEKESKSKGLTRMQFFLLFLMASFFYYALPGYLFPILTFFSWVCWVWPHSITAQQIGSGYHGLGVGAFTLDWAGISAYHGSPLVTPWFSILNVGAGFIMFIYIIVPVCYWKFNTFDARKFPIFSNQLFTSTGHKYDTNKILTPQYDLNIAAYDGYGKLYLSPCLPSQLGRVLHDSPQPSLMDILRQSKSAIHNAKMDVHARLMKNYKQVPEWWFLILLIGSIALSIIMCFVWKEDVQLPWWGMLFAFGLAWIVTLPIGVIQATTNQQPGYDIIAQFIIGYVLPGKPIANLLFKIYGRISTVHALSFLSDLKLGHYMKIPPRCMYTAQLVGTLVAGTVNLAVAWWMLGSIENICDVETLHPDSPWTNLVWLFLIGAVLPVPVWVMSKIFPEKKWIPLINIPVISYGFAGMPPATPTNIASWLITGAIFNYFVFRYHKRWWQKYNYVLSAALDAGTAFMGVLLFFALQNENHNLKWWGTKLDHCPLATCPTQPGIVVEGCPVFQ</sequence>
<evidence type="ECO:0000313" key="11">
    <source>
        <dbReference type="EMBL" id="RVW33656.1"/>
    </source>
</evidence>
<feature type="transmembrane region" description="Helical" evidence="10">
    <location>
        <begin position="624"/>
        <end position="641"/>
    </location>
</feature>
<feature type="transmembrane region" description="Helical" evidence="10">
    <location>
        <begin position="421"/>
        <end position="442"/>
    </location>
</feature>
<dbReference type="GO" id="GO:0035673">
    <property type="term" value="F:oligopeptide transmembrane transporter activity"/>
    <property type="evidence" value="ECO:0007669"/>
    <property type="project" value="InterPro"/>
</dbReference>
<keyword evidence="3" id="KW-0813">Transport</keyword>
<comment type="subcellular location">
    <subcellularLocation>
        <location evidence="1">Membrane</location>
        <topology evidence="1">Multi-pass membrane protein</topology>
    </subcellularLocation>
</comment>
<dbReference type="NCBIfam" id="TIGR00728">
    <property type="entry name" value="OPT_sfam"/>
    <property type="match status" value="1"/>
</dbReference>
<gene>
    <name evidence="11" type="primary">OPT3_1</name>
    <name evidence="11" type="ORF">CK203_092938</name>
</gene>
<feature type="transmembrane region" description="Helical" evidence="10">
    <location>
        <begin position="575"/>
        <end position="593"/>
    </location>
</feature>
<evidence type="ECO:0000256" key="6">
    <source>
        <dbReference type="ARBA" id="ARBA00022927"/>
    </source>
</evidence>
<proteinExistence type="inferred from homology"/>
<comment type="caution">
    <text evidence="11">The sequence shown here is derived from an EMBL/GenBank/DDBJ whole genome shotgun (WGS) entry which is preliminary data.</text>
</comment>
<dbReference type="NCBIfam" id="TIGR00727">
    <property type="entry name" value="ISP4_OPT"/>
    <property type="match status" value="1"/>
</dbReference>